<protein>
    <submittedName>
        <fullName evidence="3">Remorin-like</fullName>
    </submittedName>
</protein>
<feature type="non-terminal residue" evidence="3">
    <location>
        <position position="1"/>
    </location>
</feature>
<evidence type="ECO:0000256" key="1">
    <source>
        <dbReference type="SAM" id="MobiDB-lite"/>
    </source>
</evidence>
<dbReference type="InterPro" id="IPR005518">
    <property type="entry name" value="Remorin_N"/>
</dbReference>
<dbReference type="Pfam" id="PF03766">
    <property type="entry name" value="Remorin_N"/>
    <property type="match status" value="1"/>
</dbReference>
<dbReference type="PANTHER" id="PTHR31775">
    <property type="entry name" value="OS02G0117200 PROTEIN"/>
    <property type="match status" value="1"/>
</dbReference>
<dbReference type="PANTHER" id="PTHR31775:SF23">
    <property type="entry name" value="REMORIN-LIKE"/>
    <property type="match status" value="1"/>
</dbReference>
<proteinExistence type="predicted"/>
<dbReference type="PaxDb" id="4097-A0A1S3X188"/>
<feature type="region of interest" description="Disordered" evidence="1">
    <location>
        <begin position="51"/>
        <end position="76"/>
    </location>
</feature>
<feature type="domain" description="Remorin N-terminal" evidence="2">
    <location>
        <begin position="47"/>
        <end position="81"/>
    </location>
</feature>
<feature type="compositionally biased region" description="Polar residues" evidence="1">
    <location>
        <begin position="61"/>
        <end position="70"/>
    </location>
</feature>
<dbReference type="OrthoDB" id="684343at2759"/>
<reference evidence="3" key="1">
    <citation type="submission" date="2025-08" db="UniProtKB">
        <authorList>
            <consortium name="RefSeq"/>
        </authorList>
    </citation>
    <scope>IDENTIFICATION</scope>
</reference>
<evidence type="ECO:0000313" key="3">
    <source>
        <dbReference type="RefSeq" id="XP_016433684.1"/>
    </source>
</evidence>
<dbReference type="STRING" id="4097.A0A1S3X188"/>
<sequence>FFSFSFIFEYCYSEFDFPILLWKSPFLSIYIIDQNGSHTTAIAMAANNSKAVTAMPPPQKTNPSTKNSKGSLDRDTALAQLNNDKKSAFIKAWEESEKSRVDNK</sequence>
<dbReference type="AlphaFoldDB" id="A0A1S3X188"/>
<evidence type="ECO:0000259" key="2">
    <source>
        <dbReference type="Pfam" id="PF03766"/>
    </source>
</evidence>
<dbReference type="RefSeq" id="XP_016433684.1">
    <property type="nucleotide sequence ID" value="XM_016578198.1"/>
</dbReference>
<dbReference type="KEGG" id="nta:107760184"/>
<organism evidence="3">
    <name type="scientific">Nicotiana tabacum</name>
    <name type="common">Common tobacco</name>
    <dbReference type="NCBI Taxonomy" id="4097"/>
    <lineage>
        <taxon>Eukaryota</taxon>
        <taxon>Viridiplantae</taxon>
        <taxon>Streptophyta</taxon>
        <taxon>Embryophyta</taxon>
        <taxon>Tracheophyta</taxon>
        <taxon>Spermatophyta</taxon>
        <taxon>Magnoliopsida</taxon>
        <taxon>eudicotyledons</taxon>
        <taxon>Gunneridae</taxon>
        <taxon>Pentapetalae</taxon>
        <taxon>asterids</taxon>
        <taxon>lamiids</taxon>
        <taxon>Solanales</taxon>
        <taxon>Solanaceae</taxon>
        <taxon>Nicotianoideae</taxon>
        <taxon>Nicotianeae</taxon>
        <taxon>Nicotiana</taxon>
    </lineage>
</organism>
<gene>
    <name evidence="3" type="primary">LOC107760184</name>
</gene>
<name>A0A1S3X188_TOBAC</name>
<accession>A0A1S3X188</accession>